<feature type="domain" description="HTH lysR-type" evidence="5">
    <location>
        <begin position="1"/>
        <end position="59"/>
    </location>
</feature>
<evidence type="ECO:0000313" key="7">
    <source>
        <dbReference type="Proteomes" id="UP001606303"/>
    </source>
</evidence>
<evidence type="ECO:0000256" key="4">
    <source>
        <dbReference type="ARBA" id="ARBA00023163"/>
    </source>
</evidence>
<dbReference type="PANTHER" id="PTHR30537">
    <property type="entry name" value="HTH-TYPE TRANSCRIPTIONAL REGULATOR"/>
    <property type="match status" value="1"/>
</dbReference>
<evidence type="ECO:0000256" key="1">
    <source>
        <dbReference type="ARBA" id="ARBA00009437"/>
    </source>
</evidence>
<accession>A0ABW7GXH6</accession>
<gene>
    <name evidence="6" type="ORF">ACG01O_07685</name>
</gene>
<dbReference type="InterPro" id="IPR036388">
    <property type="entry name" value="WH-like_DNA-bd_sf"/>
</dbReference>
<dbReference type="Gene3D" id="1.10.10.10">
    <property type="entry name" value="Winged helix-like DNA-binding domain superfamily/Winged helix DNA-binding domain"/>
    <property type="match status" value="1"/>
</dbReference>
<dbReference type="InterPro" id="IPR000847">
    <property type="entry name" value="LysR_HTH_N"/>
</dbReference>
<name>A0ABW7GXH6_9BURK</name>
<dbReference type="RefSeq" id="WP_394383198.1">
    <property type="nucleotide sequence ID" value="NZ_JBIGIB010000002.1"/>
</dbReference>
<keyword evidence="4" id="KW-0804">Transcription</keyword>
<dbReference type="PANTHER" id="PTHR30537:SF5">
    <property type="entry name" value="HTH-TYPE TRANSCRIPTIONAL ACTIVATOR TTDR-RELATED"/>
    <property type="match status" value="1"/>
</dbReference>
<proteinExistence type="inferred from homology"/>
<reference evidence="6 7" key="1">
    <citation type="submission" date="2024-08" db="EMBL/GenBank/DDBJ databases">
        <authorList>
            <person name="Lu H."/>
        </authorList>
    </citation>
    <scope>NUCLEOTIDE SEQUENCE [LARGE SCALE GENOMIC DNA]</scope>
    <source>
        <strain evidence="6 7">BYS87W</strain>
    </source>
</reference>
<protein>
    <submittedName>
        <fullName evidence="6">LysR family transcriptional regulator</fullName>
    </submittedName>
</protein>
<dbReference type="Pfam" id="PF03466">
    <property type="entry name" value="LysR_substrate"/>
    <property type="match status" value="1"/>
</dbReference>
<evidence type="ECO:0000259" key="5">
    <source>
        <dbReference type="PROSITE" id="PS50931"/>
    </source>
</evidence>
<dbReference type="PROSITE" id="PS50931">
    <property type="entry name" value="HTH_LYSR"/>
    <property type="match status" value="1"/>
</dbReference>
<dbReference type="PRINTS" id="PR00039">
    <property type="entry name" value="HTHLYSR"/>
</dbReference>
<dbReference type="Proteomes" id="UP001606303">
    <property type="component" value="Unassembled WGS sequence"/>
</dbReference>
<dbReference type="CDD" id="cd08422">
    <property type="entry name" value="PBP2_CrgA_like"/>
    <property type="match status" value="1"/>
</dbReference>
<dbReference type="Pfam" id="PF00126">
    <property type="entry name" value="HTH_1"/>
    <property type="match status" value="1"/>
</dbReference>
<evidence type="ECO:0000256" key="3">
    <source>
        <dbReference type="ARBA" id="ARBA00023125"/>
    </source>
</evidence>
<evidence type="ECO:0000313" key="6">
    <source>
        <dbReference type="EMBL" id="MFG6466481.1"/>
    </source>
</evidence>
<dbReference type="InterPro" id="IPR005119">
    <property type="entry name" value="LysR_subst-bd"/>
</dbReference>
<dbReference type="Gene3D" id="3.40.190.290">
    <property type="match status" value="1"/>
</dbReference>
<keyword evidence="7" id="KW-1185">Reference proteome</keyword>
<dbReference type="InterPro" id="IPR036390">
    <property type="entry name" value="WH_DNA-bd_sf"/>
</dbReference>
<comment type="similarity">
    <text evidence="1">Belongs to the LysR transcriptional regulatory family.</text>
</comment>
<keyword evidence="2" id="KW-0805">Transcription regulation</keyword>
<dbReference type="EMBL" id="JBIGIB010000002">
    <property type="protein sequence ID" value="MFG6466481.1"/>
    <property type="molecule type" value="Genomic_DNA"/>
</dbReference>
<keyword evidence="3" id="KW-0238">DNA-binding</keyword>
<evidence type="ECO:0000256" key="2">
    <source>
        <dbReference type="ARBA" id="ARBA00023015"/>
    </source>
</evidence>
<comment type="caution">
    <text evidence="6">The sequence shown here is derived from an EMBL/GenBank/DDBJ whole genome shotgun (WGS) entry which is preliminary data.</text>
</comment>
<organism evidence="6 7">
    <name type="scientific">Pelomonas baiyunensis</name>
    <dbReference type="NCBI Taxonomy" id="3299026"/>
    <lineage>
        <taxon>Bacteria</taxon>
        <taxon>Pseudomonadati</taxon>
        <taxon>Pseudomonadota</taxon>
        <taxon>Betaproteobacteria</taxon>
        <taxon>Burkholderiales</taxon>
        <taxon>Sphaerotilaceae</taxon>
        <taxon>Roseateles</taxon>
    </lineage>
</organism>
<sequence>MGRLEDLQAFARVVDARGFSGAARLLGSTKSAISKQVARLESQLGSRLLHRTTRSVSPTPEGQAVYERALRLLDDASALEADLAGRHDEPRGVLRMSVSTAFGNLQFTALLAAFCARHPHLEVVLGLNDRYVDLAEEGFDVVLRLTRTPSDGLVARRLASIRFMLCASPAYLNEHGTPAAVSDIAQHRCLRFGQAQAPERWRFRHAVEGECEVQTRGSLRFESGLTANSSESLRVATLAGMGLAVLPTYAVAQDLRSGALRAVLPAWQPVGGLADADTLYAVYLPGRTPRHPPPKVRALIDFMLEQMGEVPPWDRDLGV</sequence>
<dbReference type="SUPFAM" id="SSF46785">
    <property type="entry name" value="Winged helix' DNA-binding domain"/>
    <property type="match status" value="1"/>
</dbReference>
<dbReference type="InterPro" id="IPR058163">
    <property type="entry name" value="LysR-type_TF_proteobact-type"/>
</dbReference>
<dbReference type="SUPFAM" id="SSF53850">
    <property type="entry name" value="Periplasmic binding protein-like II"/>
    <property type="match status" value="1"/>
</dbReference>